<dbReference type="Proteomes" id="UP001500064">
    <property type="component" value="Unassembled WGS sequence"/>
</dbReference>
<gene>
    <name evidence="2" type="ORF">GCM10009733_087100</name>
</gene>
<protein>
    <submittedName>
        <fullName evidence="2">Uncharacterized protein</fullName>
    </submittedName>
</protein>
<feature type="region of interest" description="Disordered" evidence="1">
    <location>
        <begin position="1"/>
        <end position="53"/>
    </location>
</feature>
<organism evidence="2 3">
    <name type="scientific">Nonomuraea maheshkhaliensis</name>
    <dbReference type="NCBI Taxonomy" id="419590"/>
    <lineage>
        <taxon>Bacteria</taxon>
        <taxon>Bacillati</taxon>
        <taxon>Actinomycetota</taxon>
        <taxon>Actinomycetes</taxon>
        <taxon>Streptosporangiales</taxon>
        <taxon>Streptosporangiaceae</taxon>
        <taxon>Nonomuraea</taxon>
    </lineage>
</organism>
<reference evidence="3" key="1">
    <citation type="journal article" date="2019" name="Int. J. Syst. Evol. Microbiol.">
        <title>The Global Catalogue of Microorganisms (GCM) 10K type strain sequencing project: providing services to taxonomists for standard genome sequencing and annotation.</title>
        <authorList>
            <consortium name="The Broad Institute Genomics Platform"/>
            <consortium name="The Broad Institute Genome Sequencing Center for Infectious Disease"/>
            <person name="Wu L."/>
            <person name="Ma J."/>
        </authorList>
    </citation>
    <scope>NUCLEOTIDE SEQUENCE [LARGE SCALE GENOMIC DNA]</scope>
    <source>
        <strain evidence="3">JCM 13929</strain>
    </source>
</reference>
<proteinExistence type="predicted"/>
<feature type="compositionally biased region" description="Basic and acidic residues" evidence="1">
    <location>
        <begin position="23"/>
        <end position="38"/>
    </location>
</feature>
<dbReference type="EMBL" id="BAAAMU010000107">
    <property type="protein sequence ID" value="GAA1676803.1"/>
    <property type="molecule type" value="Genomic_DNA"/>
</dbReference>
<evidence type="ECO:0000256" key="1">
    <source>
        <dbReference type="SAM" id="MobiDB-lite"/>
    </source>
</evidence>
<evidence type="ECO:0000313" key="3">
    <source>
        <dbReference type="Proteomes" id="UP001500064"/>
    </source>
</evidence>
<accession>A0ABP4SVQ0</accession>
<name>A0ABP4SVQ0_9ACTN</name>
<evidence type="ECO:0000313" key="2">
    <source>
        <dbReference type="EMBL" id="GAA1676803.1"/>
    </source>
</evidence>
<sequence>MGSPSSVRTPRTRPLALQGGPAGRHDADEPALAEDRRPPGPFRPLAEEGEAVDSQACFRLERVVHPDEGRRAAAHPRAPRVDDGDGTRTPFRRVNAVDAPWTEVPDEPAVTLDT</sequence>
<comment type="caution">
    <text evidence="2">The sequence shown here is derived from an EMBL/GenBank/DDBJ whole genome shotgun (WGS) entry which is preliminary data.</text>
</comment>
<feature type="region of interest" description="Disordered" evidence="1">
    <location>
        <begin position="66"/>
        <end position="114"/>
    </location>
</feature>
<keyword evidence="3" id="KW-1185">Reference proteome</keyword>